<dbReference type="EMBL" id="CAJNOW010001905">
    <property type="protein sequence ID" value="CAF1335548.1"/>
    <property type="molecule type" value="Genomic_DNA"/>
</dbReference>
<dbReference type="Proteomes" id="UP000663834">
    <property type="component" value="Unassembled WGS sequence"/>
</dbReference>
<accession>A0A815G954</accession>
<sequence length="31" mass="3486">MRFNKLTAIDETECLSPSQSPENSFLQPNST</sequence>
<dbReference type="AlphaFoldDB" id="A0A815G954"/>
<comment type="caution">
    <text evidence="2">The sequence shown here is derived from an EMBL/GenBank/DDBJ whole genome shotgun (WGS) entry which is preliminary data.</text>
</comment>
<reference evidence="2" key="1">
    <citation type="submission" date="2021-02" db="EMBL/GenBank/DDBJ databases">
        <authorList>
            <person name="Nowell W R."/>
        </authorList>
    </citation>
    <scope>NUCLEOTIDE SEQUENCE</scope>
</reference>
<evidence type="ECO:0000313" key="2">
    <source>
        <dbReference type="EMBL" id="CAF1335548.1"/>
    </source>
</evidence>
<feature type="region of interest" description="Disordered" evidence="1">
    <location>
        <begin position="1"/>
        <end position="31"/>
    </location>
</feature>
<evidence type="ECO:0000256" key="1">
    <source>
        <dbReference type="SAM" id="MobiDB-lite"/>
    </source>
</evidence>
<evidence type="ECO:0000313" key="3">
    <source>
        <dbReference type="EMBL" id="CAF4339627.1"/>
    </source>
</evidence>
<dbReference type="EMBL" id="CAJOBJ010043793">
    <property type="protein sequence ID" value="CAF4339627.1"/>
    <property type="molecule type" value="Genomic_DNA"/>
</dbReference>
<feature type="compositionally biased region" description="Polar residues" evidence="1">
    <location>
        <begin position="15"/>
        <end position="31"/>
    </location>
</feature>
<evidence type="ECO:0000313" key="4">
    <source>
        <dbReference type="Proteomes" id="UP000663834"/>
    </source>
</evidence>
<proteinExistence type="predicted"/>
<dbReference type="Proteomes" id="UP000681720">
    <property type="component" value="Unassembled WGS sequence"/>
</dbReference>
<feature type="non-terminal residue" evidence="2">
    <location>
        <position position="31"/>
    </location>
</feature>
<name>A0A815G954_9BILA</name>
<gene>
    <name evidence="3" type="ORF">GIL414_LOCUS27500</name>
    <name evidence="2" type="ORF">KQP761_LOCUS6471</name>
</gene>
<protein>
    <submittedName>
        <fullName evidence="2">Uncharacterized protein</fullName>
    </submittedName>
</protein>
<organism evidence="2 4">
    <name type="scientific">Rotaria magnacalcarata</name>
    <dbReference type="NCBI Taxonomy" id="392030"/>
    <lineage>
        <taxon>Eukaryota</taxon>
        <taxon>Metazoa</taxon>
        <taxon>Spiralia</taxon>
        <taxon>Gnathifera</taxon>
        <taxon>Rotifera</taxon>
        <taxon>Eurotatoria</taxon>
        <taxon>Bdelloidea</taxon>
        <taxon>Philodinida</taxon>
        <taxon>Philodinidae</taxon>
        <taxon>Rotaria</taxon>
    </lineage>
</organism>